<dbReference type="Gramene" id="QL03p006336:mrna">
    <property type="protein sequence ID" value="QL03p006336:mrna"/>
    <property type="gene ID" value="QL03p006336"/>
</dbReference>
<reference evidence="1" key="2">
    <citation type="submission" date="2021-01" db="UniProtKB">
        <authorList>
            <consortium name="EnsemblPlants"/>
        </authorList>
    </citation>
    <scope>IDENTIFICATION</scope>
</reference>
<organism evidence="1 2">
    <name type="scientific">Quercus lobata</name>
    <name type="common">Valley oak</name>
    <dbReference type="NCBI Taxonomy" id="97700"/>
    <lineage>
        <taxon>Eukaryota</taxon>
        <taxon>Viridiplantae</taxon>
        <taxon>Streptophyta</taxon>
        <taxon>Embryophyta</taxon>
        <taxon>Tracheophyta</taxon>
        <taxon>Spermatophyta</taxon>
        <taxon>Magnoliopsida</taxon>
        <taxon>eudicotyledons</taxon>
        <taxon>Gunneridae</taxon>
        <taxon>Pentapetalae</taxon>
        <taxon>rosids</taxon>
        <taxon>fabids</taxon>
        <taxon>Fagales</taxon>
        <taxon>Fagaceae</taxon>
        <taxon>Quercus</taxon>
    </lineage>
</organism>
<keyword evidence="2" id="KW-1185">Reference proteome</keyword>
<dbReference type="Proteomes" id="UP000594261">
    <property type="component" value="Chromosome 3"/>
</dbReference>
<protein>
    <submittedName>
        <fullName evidence="1">Uncharacterized protein</fullName>
    </submittedName>
</protein>
<reference evidence="1 2" key="1">
    <citation type="journal article" date="2016" name="G3 (Bethesda)">
        <title>First Draft Assembly and Annotation of the Genome of a California Endemic Oak Quercus lobata Nee (Fagaceae).</title>
        <authorList>
            <person name="Sork V.L."/>
            <person name="Fitz-Gibbon S.T."/>
            <person name="Puiu D."/>
            <person name="Crepeau M."/>
            <person name="Gugger P.F."/>
            <person name="Sherman R."/>
            <person name="Stevens K."/>
            <person name="Langley C.H."/>
            <person name="Pellegrini M."/>
            <person name="Salzberg S.L."/>
        </authorList>
    </citation>
    <scope>NUCLEOTIDE SEQUENCE [LARGE SCALE GENOMIC DNA]</scope>
    <source>
        <strain evidence="1 2">cv. SW786</strain>
    </source>
</reference>
<name>A0A7N2L4P5_QUELO</name>
<sequence>MRKKTAKKCVTFIIWSAYLLADWAASFAVGLIFDTEEKYASAQDKGDDAKGAEADTGLLLVLWFIKTDYGSQHFSCCLLEPSSMLRGSLRCILQVRTALEHPYLKIRIQGPTMRN</sequence>
<accession>A0A7N2L4P5</accession>
<evidence type="ECO:0000313" key="1">
    <source>
        <dbReference type="EnsemblPlants" id="QL03p006336:mrna"/>
    </source>
</evidence>
<dbReference type="EnsemblPlants" id="QL03p006336:mrna">
    <property type="protein sequence ID" value="QL03p006336:mrna"/>
    <property type="gene ID" value="QL03p006336"/>
</dbReference>
<dbReference type="EMBL" id="LRBV02000003">
    <property type="status" value="NOT_ANNOTATED_CDS"/>
    <property type="molecule type" value="Genomic_DNA"/>
</dbReference>
<dbReference type="InParanoid" id="A0A7N2L4P5"/>
<evidence type="ECO:0000313" key="2">
    <source>
        <dbReference type="Proteomes" id="UP000594261"/>
    </source>
</evidence>
<proteinExistence type="predicted"/>
<dbReference type="AlphaFoldDB" id="A0A7N2L4P5"/>